<evidence type="ECO:0000313" key="2">
    <source>
        <dbReference type="Proteomes" id="UP000051012"/>
    </source>
</evidence>
<name>A0A0S7YFT2_UNCT6</name>
<comment type="caution">
    <text evidence="1">The sequence shown here is derived from an EMBL/GenBank/DDBJ whole genome shotgun (WGS) entry which is preliminary data.</text>
</comment>
<protein>
    <recommendedName>
        <fullName evidence="3">GIY-YIG domain-containing protein</fullName>
    </recommendedName>
</protein>
<sequence>MIYPAPPKWFYVYLVRNKKGRVYSTRRKLPMELIYFEAYKYRQNAFEREKKLKHYGSALRNLKLRLKDIFSKGGAR</sequence>
<accession>A0A0S7YFT2</accession>
<dbReference type="AlphaFoldDB" id="A0A0S7YFT2"/>
<gene>
    <name evidence="1" type="ORF">AMJ52_04615</name>
</gene>
<dbReference type="InterPro" id="IPR035901">
    <property type="entry name" value="GIY-YIG_endonuc_sf"/>
</dbReference>
<proteinExistence type="predicted"/>
<evidence type="ECO:0008006" key="3">
    <source>
        <dbReference type="Google" id="ProtNLM"/>
    </source>
</evidence>
<dbReference type="EMBL" id="LJNI01000048">
    <property type="protein sequence ID" value="KPJ72924.1"/>
    <property type="molecule type" value="Genomic_DNA"/>
</dbReference>
<dbReference type="Proteomes" id="UP000051012">
    <property type="component" value="Unassembled WGS sequence"/>
</dbReference>
<organism evidence="1 2">
    <name type="scientific">candidate division TA06 bacterium DG_78</name>
    <dbReference type="NCBI Taxonomy" id="1703772"/>
    <lineage>
        <taxon>Bacteria</taxon>
        <taxon>Bacteria division TA06</taxon>
    </lineage>
</organism>
<reference evidence="1 2" key="1">
    <citation type="journal article" date="2015" name="Microbiome">
        <title>Genomic resolution of linkages in carbon, nitrogen, and sulfur cycling among widespread estuary sediment bacteria.</title>
        <authorList>
            <person name="Baker B.J."/>
            <person name="Lazar C.S."/>
            <person name="Teske A.P."/>
            <person name="Dick G.J."/>
        </authorList>
    </citation>
    <scope>NUCLEOTIDE SEQUENCE [LARGE SCALE GENOMIC DNA]</scope>
    <source>
        <strain evidence="1">DG_78</strain>
    </source>
</reference>
<evidence type="ECO:0000313" key="1">
    <source>
        <dbReference type="EMBL" id="KPJ72924.1"/>
    </source>
</evidence>
<dbReference type="Gene3D" id="3.40.1440.10">
    <property type="entry name" value="GIY-YIG endonuclease"/>
    <property type="match status" value="1"/>
</dbReference>